<sequence>MRMSSREIKPSCHSSWFLNMTPRSRAKCVHQAPPLAAPRPPPRQPKPLRILRKCYSEPVLFPASGGSCRSSNSSKGRYFFRLNTIDNSLISSPSDLIASPLSRTNVGYEKDAKVLITVTVEGSPGPIRTLVQLGTSVEDTIKLVIQKYMEQGRTPWLPNDASSAFDLHVSYFSLQCLDRSNAIGETGSRSFYLRKKNVRYLEKAATTTLVTPEIMSDHESSTSLKQPSPPPMMVLLLPPFMSRKINKFTRRMHKLFKMFGCLDST</sequence>
<proteinExistence type="predicted"/>
<comment type="caution">
    <text evidence="2">The sequence shown here is derived from an EMBL/GenBank/DDBJ whole genome shotgun (WGS) entry which is preliminary data.</text>
</comment>
<protein>
    <recommendedName>
        <fullName evidence="1">DUF7054 domain-containing protein</fullName>
    </recommendedName>
</protein>
<dbReference type="PANTHER" id="PTHR33270:SF6">
    <property type="entry name" value="OS02G0448600 PROTEIN"/>
    <property type="match status" value="1"/>
</dbReference>
<keyword evidence="3" id="KW-1185">Reference proteome</keyword>
<dbReference type="PANTHER" id="PTHR33270">
    <property type="entry name" value="BNAC05G50380D PROTEIN"/>
    <property type="match status" value="1"/>
</dbReference>
<dbReference type="EMBL" id="JAKOGI010000022">
    <property type="protein sequence ID" value="KAJ8449353.1"/>
    <property type="molecule type" value="Genomic_DNA"/>
</dbReference>
<dbReference type="OrthoDB" id="1885101at2759"/>
<evidence type="ECO:0000313" key="2">
    <source>
        <dbReference type="EMBL" id="KAJ8449353.1"/>
    </source>
</evidence>
<evidence type="ECO:0000313" key="3">
    <source>
        <dbReference type="Proteomes" id="UP001153076"/>
    </source>
</evidence>
<reference evidence="2" key="1">
    <citation type="submission" date="2022-04" db="EMBL/GenBank/DDBJ databases">
        <title>Carnegiea gigantea Genome sequencing and assembly v2.</title>
        <authorList>
            <person name="Copetti D."/>
            <person name="Sanderson M.J."/>
            <person name="Burquez A."/>
            <person name="Wojciechowski M.F."/>
        </authorList>
    </citation>
    <scope>NUCLEOTIDE SEQUENCE</scope>
    <source>
        <strain evidence="2">SGP5-SGP5p</strain>
        <tissue evidence="2">Aerial part</tissue>
    </source>
</reference>
<dbReference type="Proteomes" id="UP001153076">
    <property type="component" value="Unassembled WGS sequence"/>
</dbReference>
<evidence type="ECO:0000259" key="1">
    <source>
        <dbReference type="Pfam" id="PF23156"/>
    </source>
</evidence>
<accession>A0A9Q1QNK3</accession>
<dbReference type="InterPro" id="IPR040358">
    <property type="entry name" value="At4g22758-like"/>
</dbReference>
<gene>
    <name evidence="2" type="ORF">Cgig2_002485</name>
</gene>
<dbReference type="AlphaFoldDB" id="A0A9Q1QNK3"/>
<name>A0A9Q1QNK3_9CARY</name>
<organism evidence="2 3">
    <name type="scientific">Carnegiea gigantea</name>
    <dbReference type="NCBI Taxonomy" id="171969"/>
    <lineage>
        <taxon>Eukaryota</taxon>
        <taxon>Viridiplantae</taxon>
        <taxon>Streptophyta</taxon>
        <taxon>Embryophyta</taxon>
        <taxon>Tracheophyta</taxon>
        <taxon>Spermatophyta</taxon>
        <taxon>Magnoliopsida</taxon>
        <taxon>eudicotyledons</taxon>
        <taxon>Gunneridae</taxon>
        <taxon>Pentapetalae</taxon>
        <taxon>Caryophyllales</taxon>
        <taxon>Cactineae</taxon>
        <taxon>Cactaceae</taxon>
        <taxon>Cactoideae</taxon>
        <taxon>Echinocereeae</taxon>
        <taxon>Carnegiea</taxon>
    </lineage>
</organism>
<feature type="domain" description="DUF7054" evidence="1">
    <location>
        <begin position="110"/>
        <end position="194"/>
    </location>
</feature>
<dbReference type="Pfam" id="PF23156">
    <property type="entry name" value="DUF7054"/>
    <property type="match status" value="1"/>
</dbReference>
<dbReference type="InterPro" id="IPR055482">
    <property type="entry name" value="DUF7054"/>
</dbReference>